<dbReference type="Proteomes" id="UP001246473">
    <property type="component" value="Unassembled WGS sequence"/>
</dbReference>
<name>A0AAP5QC52_9BURK</name>
<keyword evidence="1" id="KW-0472">Membrane</keyword>
<dbReference type="EMBL" id="JANSLM010000011">
    <property type="protein sequence ID" value="MDT8841043.1"/>
    <property type="molecule type" value="Genomic_DNA"/>
</dbReference>
<dbReference type="AlphaFoldDB" id="A0AAP5QC52"/>
<feature type="transmembrane region" description="Helical" evidence="1">
    <location>
        <begin position="122"/>
        <end position="144"/>
    </location>
</feature>
<evidence type="ECO:0000256" key="1">
    <source>
        <dbReference type="SAM" id="Phobius"/>
    </source>
</evidence>
<organism evidence="2 3">
    <name type="scientific">Paraburkholderia fungorum</name>
    <dbReference type="NCBI Taxonomy" id="134537"/>
    <lineage>
        <taxon>Bacteria</taxon>
        <taxon>Pseudomonadati</taxon>
        <taxon>Pseudomonadota</taxon>
        <taxon>Betaproteobacteria</taxon>
        <taxon>Burkholderiales</taxon>
        <taxon>Burkholderiaceae</taxon>
        <taxon>Paraburkholderia</taxon>
    </lineage>
</organism>
<keyword evidence="1" id="KW-1133">Transmembrane helix</keyword>
<evidence type="ECO:0000313" key="3">
    <source>
        <dbReference type="Proteomes" id="UP001246473"/>
    </source>
</evidence>
<dbReference type="RefSeq" id="WP_106353200.1">
    <property type="nucleotide sequence ID" value="NZ_JANSLM010000011.1"/>
</dbReference>
<feature type="transmembrane region" description="Helical" evidence="1">
    <location>
        <begin position="6"/>
        <end position="26"/>
    </location>
</feature>
<sequence>MNLFFWMLLNLGVPIVGPIFTLALVAPTHGWRVAKRLIAASVQDGQMFWCAIGLCAAAVYEAVNALEWGSGVAAILALAIAGFCVLAFVCSTIVMSSLVNAHHERMATCIHDRQKRFVAGALSRLAIGISILTTSLAAILFAILHVRLI</sequence>
<protein>
    <submittedName>
        <fullName evidence="2">Uncharacterized protein</fullName>
    </submittedName>
</protein>
<reference evidence="2" key="1">
    <citation type="submission" date="2022-08" db="EMBL/GenBank/DDBJ databases">
        <authorList>
            <person name="Kim S.-J."/>
        </authorList>
    </citation>
    <scope>NUCLEOTIDE SEQUENCE</scope>
    <source>
        <strain evidence="2">KJ</strain>
    </source>
</reference>
<evidence type="ECO:0000313" key="2">
    <source>
        <dbReference type="EMBL" id="MDT8841043.1"/>
    </source>
</evidence>
<proteinExistence type="predicted"/>
<keyword evidence="1" id="KW-0812">Transmembrane</keyword>
<feature type="transmembrane region" description="Helical" evidence="1">
    <location>
        <begin position="47"/>
        <end position="66"/>
    </location>
</feature>
<comment type="caution">
    <text evidence="2">The sequence shown here is derived from an EMBL/GenBank/DDBJ whole genome shotgun (WGS) entry which is preliminary data.</text>
</comment>
<accession>A0AAP5QC52</accession>
<feature type="transmembrane region" description="Helical" evidence="1">
    <location>
        <begin position="72"/>
        <end position="101"/>
    </location>
</feature>
<gene>
    <name evidence="2" type="ORF">ParKJ_26800</name>
</gene>